<proteinExistence type="predicted"/>
<accession>A0ABY7Z529</accession>
<organism evidence="1 2">
    <name type="scientific">Pseudomonas serboccidentalis</name>
    <dbReference type="NCBI Taxonomy" id="2964670"/>
    <lineage>
        <taxon>Bacteria</taxon>
        <taxon>Pseudomonadati</taxon>
        <taxon>Pseudomonadota</taxon>
        <taxon>Gammaproteobacteria</taxon>
        <taxon>Pseudomonadales</taxon>
        <taxon>Pseudomonadaceae</taxon>
        <taxon>Pseudomonas</taxon>
    </lineage>
</organism>
<dbReference type="RefSeq" id="WP_274657671.1">
    <property type="nucleotide sequence ID" value="NZ_CP101655.1"/>
</dbReference>
<keyword evidence="2" id="KW-1185">Reference proteome</keyword>
<evidence type="ECO:0000313" key="2">
    <source>
        <dbReference type="Proteomes" id="UP001222282"/>
    </source>
</evidence>
<gene>
    <name evidence="1" type="ORF">NN484_19235</name>
</gene>
<sequence>MVLTNINAQQLLFDRVGNDLYVHQYSVFEGQTPDDGVRLKDWFAGSATMDVIKTADGQYIGLPTSNDAFAMFG</sequence>
<protein>
    <submittedName>
        <fullName evidence="1">Uncharacterized protein</fullName>
    </submittedName>
</protein>
<dbReference type="EMBL" id="CP101655">
    <property type="protein sequence ID" value="WDR34631.1"/>
    <property type="molecule type" value="Genomic_DNA"/>
</dbReference>
<reference evidence="1 2" key="1">
    <citation type="submission" date="2022-07" db="EMBL/GenBank/DDBJ databases">
        <authorList>
            <person name="Abrouk D."/>
            <person name="Moenne-Loccoz Y."/>
            <person name="Todorovic I."/>
            <person name="Raicevic V."/>
            <person name="Jovicic-Petrovic J."/>
        </authorList>
    </citation>
    <scope>NUCLEOTIDE SEQUENCE [LARGE SCALE GENOMIC DNA]</scope>
    <source>
        <strain evidence="2">IT-P374</strain>
    </source>
</reference>
<name>A0ABY7Z529_9PSED</name>
<dbReference type="Proteomes" id="UP001222282">
    <property type="component" value="Chromosome"/>
</dbReference>
<evidence type="ECO:0000313" key="1">
    <source>
        <dbReference type="EMBL" id="WDR34631.1"/>
    </source>
</evidence>